<comment type="caution">
    <text evidence="2">The sequence shown here is derived from an EMBL/GenBank/DDBJ whole genome shotgun (WGS) entry which is preliminary data.</text>
</comment>
<protein>
    <submittedName>
        <fullName evidence="2">Uncharacterized protein</fullName>
    </submittedName>
</protein>
<sequence length="181" mass="19255">MPQADTPPAVAAEPPAMHRLVSIATEDRPLVLVKDGRSEAALARQAVFLKMSAREEAASAALGDGLAFKCRWVIEAYHQRDFCFSSITGQTACTEPMTRILTETESGETPSGPDASCSLELPEVSRASDRLGAIVQARSPALFKAEYEQRVRPGLLASGVRLTERSPTKPASSPASGSGTR</sequence>
<dbReference type="AlphaFoldDB" id="A0A6G4R2Q4"/>
<feature type="compositionally biased region" description="Polar residues" evidence="1">
    <location>
        <begin position="169"/>
        <end position="181"/>
    </location>
</feature>
<accession>A0A6G4R2Q4</accession>
<evidence type="ECO:0000313" key="2">
    <source>
        <dbReference type="EMBL" id="NGM52160.1"/>
    </source>
</evidence>
<gene>
    <name evidence="2" type="ORF">G5B46_21335</name>
</gene>
<proteinExistence type="predicted"/>
<dbReference type="RefSeq" id="WP_165262253.1">
    <property type="nucleotide sequence ID" value="NZ_JAAKGT010000014.1"/>
</dbReference>
<dbReference type="EMBL" id="JAAKGT010000014">
    <property type="protein sequence ID" value="NGM52160.1"/>
    <property type="molecule type" value="Genomic_DNA"/>
</dbReference>
<reference evidence="2" key="1">
    <citation type="submission" date="2020-02" db="EMBL/GenBank/DDBJ databases">
        <authorList>
            <person name="Gao J."/>
            <person name="Sun J."/>
        </authorList>
    </citation>
    <scope>NUCLEOTIDE SEQUENCE</scope>
    <source>
        <strain evidence="2">602-2</strain>
    </source>
</reference>
<organism evidence="2">
    <name type="scientific">Caulobacter sp. 602-2</name>
    <dbReference type="NCBI Taxonomy" id="2710887"/>
    <lineage>
        <taxon>Bacteria</taxon>
        <taxon>Pseudomonadati</taxon>
        <taxon>Pseudomonadota</taxon>
        <taxon>Alphaproteobacteria</taxon>
        <taxon>Caulobacterales</taxon>
        <taxon>Caulobacteraceae</taxon>
        <taxon>Caulobacter</taxon>
    </lineage>
</organism>
<feature type="region of interest" description="Disordered" evidence="1">
    <location>
        <begin position="157"/>
        <end position="181"/>
    </location>
</feature>
<evidence type="ECO:0000256" key="1">
    <source>
        <dbReference type="SAM" id="MobiDB-lite"/>
    </source>
</evidence>
<name>A0A6G4R2Q4_9CAUL</name>